<dbReference type="InterPro" id="IPR036390">
    <property type="entry name" value="WH_DNA-bd_sf"/>
</dbReference>
<dbReference type="InterPro" id="IPR036388">
    <property type="entry name" value="WH-like_DNA-bd_sf"/>
</dbReference>
<evidence type="ECO:0000256" key="2">
    <source>
        <dbReference type="ARBA" id="ARBA00023125"/>
    </source>
</evidence>
<accession>A0A2Z4JAD8</accession>
<dbReference type="Gene3D" id="1.10.10.10">
    <property type="entry name" value="Winged helix-like DNA-binding domain superfamily/Winged helix DNA-binding domain"/>
    <property type="match status" value="1"/>
</dbReference>
<protein>
    <submittedName>
        <fullName evidence="6">IclR family transcriptional regulator</fullName>
    </submittedName>
</protein>
<proteinExistence type="predicted"/>
<feature type="domain" description="IclR-ED" evidence="5">
    <location>
        <begin position="65"/>
        <end position="247"/>
    </location>
</feature>
<dbReference type="PANTHER" id="PTHR30136:SF24">
    <property type="entry name" value="HTH-TYPE TRANSCRIPTIONAL REPRESSOR ALLR"/>
    <property type="match status" value="1"/>
</dbReference>
<dbReference type="SUPFAM" id="SSF46785">
    <property type="entry name" value="Winged helix' DNA-binding domain"/>
    <property type="match status" value="1"/>
</dbReference>
<feature type="domain" description="HTH iclR-type" evidence="4">
    <location>
        <begin position="3"/>
        <end position="64"/>
    </location>
</feature>
<evidence type="ECO:0000313" key="7">
    <source>
        <dbReference type="Proteomes" id="UP000249616"/>
    </source>
</evidence>
<dbReference type="GO" id="GO:0045892">
    <property type="term" value="P:negative regulation of DNA-templated transcription"/>
    <property type="evidence" value="ECO:0007669"/>
    <property type="project" value="TreeGrafter"/>
</dbReference>
<dbReference type="SMART" id="SM00346">
    <property type="entry name" value="HTH_ICLR"/>
    <property type="match status" value="1"/>
</dbReference>
<name>A0A2Z4JAD8_9ACTN</name>
<dbReference type="GeneID" id="32590474"/>
<dbReference type="InterPro" id="IPR050707">
    <property type="entry name" value="HTH_MetabolicPath_Reg"/>
</dbReference>
<dbReference type="GO" id="GO:0003677">
    <property type="term" value="F:DNA binding"/>
    <property type="evidence" value="ECO:0007669"/>
    <property type="project" value="UniProtKB-KW"/>
</dbReference>
<keyword evidence="2" id="KW-0238">DNA-binding</keyword>
<dbReference type="InterPro" id="IPR014757">
    <property type="entry name" value="Tscrpt_reg_IclR_C"/>
</dbReference>
<dbReference type="KEGG" id="scad:DN051_35605"/>
<dbReference type="EMBL" id="CP030073">
    <property type="protein sequence ID" value="AWW41343.1"/>
    <property type="molecule type" value="Genomic_DNA"/>
</dbReference>
<dbReference type="RefSeq" id="WP_053762434.1">
    <property type="nucleotide sequence ID" value="NZ_CP030073.1"/>
</dbReference>
<evidence type="ECO:0000259" key="4">
    <source>
        <dbReference type="PROSITE" id="PS51077"/>
    </source>
</evidence>
<dbReference type="AlphaFoldDB" id="A0A2Z4JAD8"/>
<evidence type="ECO:0000313" key="6">
    <source>
        <dbReference type="EMBL" id="AWW41343.1"/>
    </source>
</evidence>
<dbReference type="Gene3D" id="3.30.450.40">
    <property type="match status" value="1"/>
</dbReference>
<evidence type="ECO:0000256" key="3">
    <source>
        <dbReference type="ARBA" id="ARBA00023163"/>
    </source>
</evidence>
<dbReference type="Proteomes" id="UP000249616">
    <property type="component" value="Chromosome"/>
</dbReference>
<dbReference type="InterPro" id="IPR005471">
    <property type="entry name" value="Tscrpt_reg_IclR_N"/>
</dbReference>
<evidence type="ECO:0000256" key="1">
    <source>
        <dbReference type="ARBA" id="ARBA00023015"/>
    </source>
</evidence>
<reference evidence="6 7" key="1">
    <citation type="journal article" date="2019" name="Int. J. Syst. Evol. Microbiol.">
        <title>Streptomyces cadmiisoli sp. nov., a novel actinomycete isolated from cadmium-contaminated soil.</title>
        <authorList>
            <person name="Li K."/>
            <person name="Tang X."/>
            <person name="Zhao J."/>
            <person name="Guo Y."/>
            <person name="Tang Y."/>
            <person name="Gao J."/>
        </authorList>
    </citation>
    <scope>NUCLEOTIDE SEQUENCE [LARGE SCALE GENOMIC DNA]</scope>
    <source>
        <strain evidence="6 7">ZFG47</strain>
    </source>
</reference>
<dbReference type="SUPFAM" id="SSF55781">
    <property type="entry name" value="GAF domain-like"/>
    <property type="match status" value="1"/>
</dbReference>
<keyword evidence="1" id="KW-0805">Transcription regulation</keyword>
<dbReference type="InterPro" id="IPR029016">
    <property type="entry name" value="GAF-like_dom_sf"/>
</dbReference>
<dbReference type="Pfam" id="PF01614">
    <property type="entry name" value="IclR_C"/>
    <property type="match status" value="1"/>
</dbReference>
<organism evidence="6 7">
    <name type="scientific">Streptomyces cadmiisoli</name>
    <dbReference type="NCBI Taxonomy" id="2184053"/>
    <lineage>
        <taxon>Bacteria</taxon>
        <taxon>Bacillati</taxon>
        <taxon>Actinomycetota</taxon>
        <taxon>Actinomycetes</taxon>
        <taxon>Kitasatosporales</taxon>
        <taxon>Streptomycetaceae</taxon>
        <taxon>Streptomyces</taxon>
        <taxon>Streptomyces aurantiacus group</taxon>
    </lineage>
</organism>
<dbReference type="PANTHER" id="PTHR30136">
    <property type="entry name" value="HELIX-TURN-HELIX TRANSCRIPTIONAL REGULATOR, ICLR FAMILY"/>
    <property type="match status" value="1"/>
</dbReference>
<dbReference type="PROSITE" id="PS51078">
    <property type="entry name" value="ICLR_ED"/>
    <property type="match status" value="1"/>
</dbReference>
<keyword evidence="7" id="KW-1185">Reference proteome</keyword>
<evidence type="ECO:0000259" key="5">
    <source>
        <dbReference type="PROSITE" id="PS51078"/>
    </source>
</evidence>
<sequence>MNPARIDRALGILGYLAQHQEGCTLKRLSDDLELPMSSAHDLLQTLVGLDAVKMLGQRTYALGPRSVVLALSIVDSVDLRHVSQPYLADLCEEINENTYLAVRSGSSVVYADRHEAGQTLSVVMKLGGGRPLHGSSVGKLMAAYNPDLEQRVLQAARLEQFTPHTLVDRERLRTEYEIIRARSYSVSDGESVEGILGLATPIVDAAGSVSAAVHVSAPRGRLSADRLPFVVSAMSLAAAQISRQLGAAEDTVPLRTIDEIRDFEQRRRNGK</sequence>
<keyword evidence="3" id="KW-0804">Transcription</keyword>
<dbReference type="GO" id="GO:0003700">
    <property type="term" value="F:DNA-binding transcription factor activity"/>
    <property type="evidence" value="ECO:0007669"/>
    <property type="project" value="TreeGrafter"/>
</dbReference>
<gene>
    <name evidence="6" type="ORF">DN051_35605</name>
</gene>
<dbReference type="Pfam" id="PF09339">
    <property type="entry name" value="HTH_IclR"/>
    <property type="match status" value="1"/>
</dbReference>
<dbReference type="PROSITE" id="PS51077">
    <property type="entry name" value="HTH_ICLR"/>
    <property type="match status" value="1"/>
</dbReference>